<dbReference type="GO" id="GO:0004476">
    <property type="term" value="F:mannose-6-phosphate isomerase activity"/>
    <property type="evidence" value="ECO:0007669"/>
    <property type="project" value="UniProtKB-EC"/>
</dbReference>
<keyword evidence="9" id="KW-0413">Isomerase</keyword>
<evidence type="ECO:0000256" key="7">
    <source>
        <dbReference type="ARBA" id="ARBA00022723"/>
    </source>
</evidence>
<dbReference type="InterPro" id="IPR001250">
    <property type="entry name" value="Man6P_Isoase-1"/>
</dbReference>
<feature type="binding site" evidence="12">
    <location>
        <position position="93"/>
    </location>
    <ligand>
        <name>Zn(2+)</name>
        <dbReference type="ChEBI" id="CHEBI:29105"/>
    </ligand>
</feature>
<dbReference type="Pfam" id="PF20512">
    <property type="entry name" value="PMI_typeI_hel"/>
    <property type="match status" value="1"/>
</dbReference>
<evidence type="ECO:0000259" key="14">
    <source>
        <dbReference type="Pfam" id="PF20512"/>
    </source>
</evidence>
<dbReference type="Pfam" id="PF20511">
    <property type="entry name" value="PMI_typeI_cat"/>
    <property type="match status" value="1"/>
</dbReference>
<proteinExistence type="inferred from homology"/>
<comment type="pathway">
    <text evidence="3">Nucleotide-sugar biosynthesis; GDP-alpha-D-mannose biosynthesis; alpha-D-mannose 1-phosphate from D-fructose 6-phosphate: step 1/2.</text>
</comment>
<dbReference type="Proteomes" id="UP000277580">
    <property type="component" value="Unassembled WGS sequence"/>
</dbReference>
<dbReference type="InterPro" id="IPR011051">
    <property type="entry name" value="RmlC_Cupin_sf"/>
</dbReference>
<evidence type="ECO:0000256" key="3">
    <source>
        <dbReference type="ARBA" id="ARBA00004666"/>
    </source>
</evidence>
<evidence type="ECO:0000256" key="11">
    <source>
        <dbReference type="ARBA" id="ARBA00030762"/>
    </source>
</evidence>
<dbReference type="PANTHER" id="PTHR10309:SF4">
    <property type="entry name" value="MANNOSE-6-PHOSPHATE ISOMERASE"/>
    <property type="match status" value="1"/>
</dbReference>
<evidence type="ECO:0000256" key="2">
    <source>
        <dbReference type="ARBA" id="ARBA00002564"/>
    </source>
</evidence>
<dbReference type="InterPro" id="IPR014710">
    <property type="entry name" value="RmlC-like_jellyroll"/>
</dbReference>
<sequence length="387" mass="43052">MGDHPNGPSRAVKDNKPLADIIASNPEEYLTSAVYEKFNKDPHLPFLFKILSFRKALPLQAHPDKGLAQKLMKQEKQEKGKNEKFVDPNHKPEVSVTVSDLFQGFVGFRPVSEIKLFLQEVPELRVALANEDAVNEFLKTGEGEEEKMKGLLKTLFWSLFKRDKETISKLCQAILGRMHLLGEDALGTLGRSQNLGPVVKKMLLDYPEDVGMFAAIFFTNFVRLKKGEGIAIPADCIHAYLEGDVIECMAWSDNMIACGFGENDDPKIFTNMLLYEASASKKLELKHQTWSKSTTGKTELYEVPMPEFDLLNIKLEEDGEKEVINEGIAGPSVFLCFDGEVSLQGIDGDNKEEILGAGQAVFIKPNSGFSIKAAGKRAEMWAAFVEA</sequence>
<dbReference type="GO" id="GO:0005829">
    <property type="term" value="C:cytosol"/>
    <property type="evidence" value="ECO:0007669"/>
    <property type="project" value="TreeGrafter"/>
</dbReference>
<evidence type="ECO:0000256" key="1">
    <source>
        <dbReference type="ARBA" id="ARBA00000757"/>
    </source>
</evidence>
<evidence type="ECO:0000256" key="9">
    <source>
        <dbReference type="ARBA" id="ARBA00023235"/>
    </source>
</evidence>
<evidence type="ECO:0000313" key="15">
    <source>
        <dbReference type="EMBL" id="RPB16299.1"/>
    </source>
</evidence>
<keyword evidence="8 12" id="KW-0862">Zinc</keyword>
<dbReference type="PRINTS" id="PR00714">
    <property type="entry name" value="MAN6PISMRASE"/>
</dbReference>
<accession>A0A3N4L462</accession>
<feature type="domain" description="Phosphomannose isomerase type I catalytic" evidence="13">
    <location>
        <begin position="1"/>
        <end position="111"/>
    </location>
</feature>
<feature type="binding site" evidence="12">
    <location>
        <position position="62"/>
    </location>
    <ligand>
        <name>Zn(2+)</name>
        <dbReference type="ChEBI" id="CHEBI:29105"/>
    </ligand>
</feature>
<organism evidence="15 16">
    <name type="scientific">Morchella conica CCBAS932</name>
    <dbReference type="NCBI Taxonomy" id="1392247"/>
    <lineage>
        <taxon>Eukaryota</taxon>
        <taxon>Fungi</taxon>
        <taxon>Dikarya</taxon>
        <taxon>Ascomycota</taxon>
        <taxon>Pezizomycotina</taxon>
        <taxon>Pezizomycetes</taxon>
        <taxon>Pezizales</taxon>
        <taxon>Morchellaceae</taxon>
        <taxon>Morchella</taxon>
    </lineage>
</organism>
<dbReference type="CDD" id="cd07011">
    <property type="entry name" value="cupin_PMI_type_I_N"/>
    <property type="match status" value="1"/>
</dbReference>
<dbReference type="PANTHER" id="PTHR10309">
    <property type="entry name" value="MANNOSE-6-PHOSPHATE ISOMERASE"/>
    <property type="match status" value="1"/>
</dbReference>
<feature type="binding site" evidence="12">
    <location>
        <position position="60"/>
    </location>
    <ligand>
        <name>Zn(2+)</name>
        <dbReference type="ChEBI" id="CHEBI:29105"/>
    </ligand>
</feature>
<feature type="binding site" evidence="12">
    <location>
        <position position="238"/>
    </location>
    <ligand>
        <name>Zn(2+)</name>
        <dbReference type="ChEBI" id="CHEBI:29105"/>
    </ligand>
</feature>
<dbReference type="OrthoDB" id="6605218at2759"/>
<dbReference type="GO" id="GO:0005975">
    <property type="term" value="P:carbohydrate metabolic process"/>
    <property type="evidence" value="ECO:0007669"/>
    <property type="project" value="InterPro"/>
</dbReference>
<feature type="domain" description="Phosphomannose isomerase type I helical insertion" evidence="14">
    <location>
        <begin position="131"/>
        <end position="217"/>
    </location>
</feature>
<evidence type="ECO:0000256" key="8">
    <source>
        <dbReference type="ARBA" id="ARBA00022833"/>
    </source>
</evidence>
<gene>
    <name evidence="15" type="ORF">P167DRAFT_532318</name>
</gene>
<dbReference type="InterPro" id="IPR016305">
    <property type="entry name" value="Mannose-6-P_Isomerase"/>
</dbReference>
<protein>
    <recommendedName>
        <fullName evidence="6">Mannose-6-phosphate isomerase</fullName>
        <ecNumber evidence="5">5.3.1.8</ecNumber>
    </recommendedName>
    <alternativeName>
        <fullName evidence="10">Phosphohexomutase</fullName>
    </alternativeName>
    <alternativeName>
        <fullName evidence="11">Phosphomannose isomerase</fullName>
    </alternativeName>
</protein>
<dbReference type="STRING" id="1392247.A0A3N4L462"/>
<dbReference type="SUPFAM" id="SSF51182">
    <property type="entry name" value="RmlC-like cupins"/>
    <property type="match status" value="1"/>
</dbReference>
<evidence type="ECO:0000256" key="4">
    <source>
        <dbReference type="ARBA" id="ARBA00010772"/>
    </source>
</evidence>
<keyword evidence="7 12" id="KW-0479">Metal-binding</keyword>
<dbReference type="AlphaFoldDB" id="A0A3N4L462"/>
<dbReference type="Gene3D" id="2.60.120.10">
    <property type="entry name" value="Jelly Rolls"/>
    <property type="match status" value="2"/>
</dbReference>
<comment type="catalytic activity">
    <reaction evidence="1">
        <text>D-mannose 6-phosphate = D-fructose 6-phosphate</text>
        <dbReference type="Rhea" id="RHEA:12356"/>
        <dbReference type="ChEBI" id="CHEBI:58735"/>
        <dbReference type="ChEBI" id="CHEBI:61527"/>
        <dbReference type="EC" id="5.3.1.8"/>
    </reaction>
</comment>
<dbReference type="Gene3D" id="1.10.441.10">
    <property type="entry name" value="Phosphomannose Isomerase, domain 2"/>
    <property type="match status" value="1"/>
</dbReference>
<keyword evidence="16" id="KW-1185">Reference proteome</keyword>
<evidence type="ECO:0000256" key="6">
    <source>
        <dbReference type="ARBA" id="ARBA00018236"/>
    </source>
</evidence>
<evidence type="ECO:0000256" key="10">
    <source>
        <dbReference type="ARBA" id="ARBA00029741"/>
    </source>
</evidence>
<dbReference type="InParanoid" id="A0A3N4L462"/>
<dbReference type="GO" id="GO:0008270">
    <property type="term" value="F:zinc ion binding"/>
    <property type="evidence" value="ECO:0007669"/>
    <property type="project" value="InterPro"/>
</dbReference>
<name>A0A3N4L462_9PEZI</name>
<dbReference type="NCBIfam" id="TIGR00218">
    <property type="entry name" value="manA"/>
    <property type="match status" value="1"/>
</dbReference>
<dbReference type="PIRSF" id="PIRSF001480">
    <property type="entry name" value="Mannose-6-phosphate_isomerase"/>
    <property type="match status" value="1"/>
</dbReference>
<comment type="function">
    <text evidence="2">Involved in the synthesis of the GDP-mannose and dolichol-phosphate-mannose required for a number of critical mannosyl transfer reactions.</text>
</comment>
<dbReference type="UniPathway" id="UPA00126">
    <property type="reaction ID" value="UER00423"/>
</dbReference>
<evidence type="ECO:0000313" key="16">
    <source>
        <dbReference type="Proteomes" id="UP000277580"/>
    </source>
</evidence>
<evidence type="ECO:0000259" key="13">
    <source>
        <dbReference type="Pfam" id="PF20511"/>
    </source>
</evidence>
<reference evidence="15 16" key="1">
    <citation type="journal article" date="2018" name="Nat. Ecol. Evol.">
        <title>Pezizomycetes genomes reveal the molecular basis of ectomycorrhizal truffle lifestyle.</title>
        <authorList>
            <person name="Murat C."/>
            <person name="Payen T."/>
            <person name="Noel B."/>
            <person name="Kuo A."/>
            <person name="Morin E."/>
            <person name="Chen J."/>
            <person name="Kohler A."/>
            <person name="Krizsan K."/>
            <person name="Balestrini R."/>
            <person name="Da Silva C."/>
            <person name="Montanini B."/>
            <person name="Hainaut M."/>
            <person name="Levati E."/>
            <person name="Barry K.W."/>
            <person name="Belfiori B."/>
            <person name="Cichocki N."/>
            <person name="Clum A."/>
            <person name="Dockter R.B."/>
            <person name="Fauchery L."/>
            <person name="Guy J."/>
            <person name="Iotti M."/>
            <person name="Le Tacon F."/>
            <person name="Lindquist E.A."/>
            <person name="Lipzen A."/>
            <person name="Malagnac F."/>
            <person name="Mello A."/>
            <person name="Molinier V."/>
            <person name="Miyauchi S."/>
            <person name="Poulain J."/>
            <person name="Riccioni C."/>
            <person name="Rubini A."/>
            <person name="Sitrit Y."/>
            <person name="Splivallo R."/>
            <person name="Traeger S."/>
            <person name="Wang M."/>
            <person name="Zifcakova L."/>
            <person name="Wipf D."/>
            <person name="Zambonelli A."/>
            <person name="Paolocci F."/>
            <person name="Nowrousian M."/>
            <person name="Ottonello S."/>
            <person name="Baldrian P."/>
            <person name="Spatafora J.W."/>
            <person name="Henrissat B."/>
            <person name="Nagy L.G."/>
            <person name="Aury J.M."/>
            <person name="Wincker P."/>
            <person name="Grigoriev I.V."/>
            <person name="Bonfante P."/>
            <person name="Martin F.M."/>
        </authorList>
    </citation>
    <scope>NUCLEOTIDE SEQUENCE [LARGE SCALE GENOMIC DNA]</scope>
    <source>
        <strain evidence="15 16">CCBAS932</strain>
    </source>
</reference>
<dbReference type="EMBL" id="ML119109">
    <property type="protein sequence ID" value="RPB16299.1"/>
    <property type="molecule type" value="Genomic_DNA"/>
</dbReference>
<comment type="cofactor">
    <cofactor evidence="12">
        <name>Zn(2+)</name>
        <dbReference type="ChEBI" id="CHEBI:29105"/>
    </cofactor>
    <text evidence="12">Binds 1 zinc ion per subunit.</text>
</comment>
<comment type="similarity">
    <text evidence="4">Belongs to the mannose-6-phosphate isomerase type 1 family.</text>
</comment>
<dbReference type="EC" id="5.3.1.8" evidence="5"/>
<dbReference type="GO" id="GO:0009298">
    <property type="term" value="P:GDP-mannose biosynthetic process"/>
    <property type="evidence" value="ECO:0007669"/>
    <property type="project" value="UniProtKB-UniPathway"/>
</dbReference>
<evidence type="ECO:0000256" key="5">
    <source>
        <dbReference type="ARBA" id="ARBA00011956"/>
    </source>
</evidence>
<dbReference type="InterPro" id="IPR046458">
    <property type="entry name" value="PMI_typeI_hel"/>
</dbReference>
<dbReference type="InterPro" id="IPR046457">
    <property type="entry name" value="PMI_typeI_cat"/>
</dbReference>
<evidence type="ECO:0000256" key="12">
    <source>
        <dbReference type="PIRSR" id="PIRSR001480-2"/>
    </source>
</evidence>